<sequence>MGVVVGKRVVAALGVAAVLLVGGGGPARADAEDDAKAVFCLTVKSERNLRDAGKAVGVEVPSDVPAWRAAKPAEFERVCSALYGSEKAPSPDWFTQALPFLTGLFGALLAYVATAWRDRVARGRKQGEDLRGALVEFENAVAAYLSAYVGGKPEGPVLTSRAKLVSQLALVKSEHRGWSRVQALLDGLREGPLGESLTQPAGQGDAARARGAQLRVRLDELRDEVLLVATALTRPARRHPEMSPRSR</sequence>
<name>A0A9X2VR73_9PSEU</name>
<dbReference type="EMBL" id="JANYMP010000018">
    <property type="protein sequence ID" value="MCS7481371.1"/>
    <property type="molecule type" value="Genomic_DNA"/>
</dbReference>
<evidence type="ECO:0000313" key="4">
    <source>
        <dbReference type="Proteomes" id="UP001141259"/>
    </source>
</evidence>
<comment type="caution">
    <text evidence="3">The sequence shown here is derived from an EMBL/GenBank/DDBJ whole genome shotgun (WGS) entry which is preliminary data.</text>
</comment>
<organism evidence="3 4">
    <name type="scientific">Umezawaea endophytica</name>
    <dbReference type="NCBI Taxonomy" id="1654476"/>
    <lineage>
        <taxon>Bacteria</taxon>
        <taxon>Bacillati</taxon>
        <taxon>Actinomycetota</taxon>
        <taxon>Actinomycetes</taxon>
        <taxon>Pseudonocardiales</taxon>
        <taxon>Pseudonocardiaceae</taxon>
        <taxon>Umezawaea</taxon>
    </lineage>
</organism>
<proteinExistence type="predicted"/>
<keyword evidence="2" id="KW-0732">Signal</keyword>
<reference evidence="3" key="1">
    <citation type="submission" date="2022-08" db="EMBL/GenBank/DDBJ databases">
        <authorList>
            <person name="Tistechok S."/>
            <person name="Samborskyy M."/>
            <person name="Roman I."/>
        </authorList>
    </citation>
    <scope>NUCLEOTIDE SEQUENCE</scope>
    <source>
        <strain evidence="3">DSM 103496</strain>
    </source>
</reference>
<keyword evidence="4" id="KW-1185">Reference proteome</keyword>
<protein>
    <submittedName>
        <fullName evidence="3">Uncharacterized protein</fullName>
    </submittedName>
</protein>
<accession>A0A9X2VR73</accession>
<feature type="transmembrane region" description="Helical" evidence="1">
    <location>
        <begin position="93"/>
        <end position="116"/>
    </location>
</feature>
<evidence type="ECO:0000313" key="3">
    <source>
        <dbReference type="EMBL" id="MCS7481371.1"/>
    </source>
</evidence>
<keyword evidence="1" id="KW-0812">Transmembrane</keyword>
<keyword evidence="1" id="KW-0472">Membrane</keyword>
<evidence type="ECO:0000256" key="2">
    <source>
        <dbReference type="SAM" id="SignalP"/>
    </source>
</evidence>
<keyword evidence="1" id="KW-1133">Transmembrane helix</keyword>
<feature type="chain" id="PRO_5040893915" evidence="2">
    <location>
        <begin position="30"/>
        <end position="247"/>
    </location>
</feature>
<feature type="signal peptide" evidence="2">
    <location>
        <begin position="1"/>
        <end position="29"/>
    </location>
</feature>
<dbReference type="RefSeq" id="WP_259626866.1">
    <property type="nucleotide sequence ID" value="NZ_JANYMP010000018.1"/>
</dbReference>
<dbReference type="Proteomes" id="UP001141259">
    <property type="component" value="Unassembled WGS sequence"/>
</dbReference>
<dbReference type="AlphaFoldDB" id="A0A9X2VR73"/>
<gene>
    <name evidence="3" type="ORF">NZH93_31325</name>
</gene>
<evidence type="ECO:0000256" key="1">
    <source>
        <dbReference type="SAM" id="Phobius"/>
    </source>
</evidence>